<gene>
    <name evidence="8" type="ORF">ENJ03_01735</name>
</gene>
<comment type="function">
    <text evidence="4 5">Required for flagellar hook formation. May act as a scaffolding protein.</text>
</comment>
<accession>A0A7V1N2F7</accession>
<keyword evidence="3 5" id="KW-1005">Bacterial flagellum biogenesis</keyword>
<evidence type="ECO:0000256" key="4">
    <source>
        <dbReference type="ARBA" id="ARBA00024746"/>
    </source>
</evidence>
<keyword evidence="8" id="KW-0282">Flagellum</keyword>
<evidence type="ECO:0000259" key="7">
    <source>
        <dbReference type="Pfam" id="PF13861"/>
    </source>
</evidence>
<dbReference type="Gene3D" id="2.30.30.910">
    <property type="match status" value="1"/>
</dbReference>
<evidence type="ECO:0000256" key="1">
    <source>
        <dbReference type="ARBA" id="ARBA00010577"/>
    </source>
</evidence>
<comment type="caution">
    <text evidence="8">The sequence shown here is derived from an EMBL/GenBank/DDBJ whole genome shotgun (WGS) entry which is preliminary data.</text>
</comment>
<dbReference type="Proteomes" id="UP000886268">
    <property type="component" value="Unassembled WGS sequence"/>
</dbReference>
<dbReference type="InterPro" id="IPR025965">
    <property type="entry name" value="FlgD/Vpr_Ig-like"/>
</dbReference>
<protein>
    <recommendedName>
        <fullName evidence="2 5">Basal-body rod modification protein FlgD</fullName>
    </recommendedName>
</protein>
<evidence type="ECO:0000259" key="6">
    <source>
        <dbReference type="Pfam" id="PF13860"/>
    </source>
</evidence>
<evidence type="ECO:0000256" key="5">
    <source>
        <dbReference type="RuleBase" id="RU362076"/>
    </source>
</evidence>
<feature type="domain" description="FlgD Tudor-like" evidence="7">
    <location>
        <begin position="84"/>
        <end position="215"/>
    </location>
</feature>
<comment type="similarity">
    <text evidence="1 5">Belongs to the FlgD family.</text>
</comment>
<feature type="domain" description="FlgD/Vpr Ig-like" evidence="6">
    <location>
        <begin position="99"/>
        <end position="176"/>
    </location>
</feature>
<evidence type="ECO:0000313" key="8">
    <source>
        <dbReference type="EMBL" id="HEB73926.1"/>
    </source>
</evidence>
<reference evidence="8" key="1">
    <citation type="journal article" date="2020" name="mSystems">
        <title>Genome- and Community-Level Interaction Insights into Carbon Utilization and Element Cycling Functions of Hydrothermarchaeota in Hydrothermal Sediment.</title>
        <authorList>
            <person name="Zhou Z."/>
            <person name="Liu Y."/>
            <person name="Xu W."/>
            <person name="Pan J."/>
            <person name="Luo Z.H."/>
            <person name="Li M."/>
        </authorList>
    </citation>
    <scope>NUCLEOTIDE SEQUENCE [LARGE SCALE GENOMIC DNA]</scope>
    <source>
        <strain evidence="8">HyVt-45</strain>
    </source>
</reference>
<dbReference type="Pfam" id="PF13861">
    <property type="entry name" value="FLgD_tudor"/>
    <property type="match status" value="1"/>
</dbReference>
<keyword evidence="8" id="KW-0969">Cilium</keyword>
<keyword evidence="8" id="KW-0966">Cell projection</keyword>
<dbReference type="Gene3D" id="2.60.40.4070">
    <property type="match status" value="1"/>
</dbReference>
<dbReference type="InterPro" id="IPR025963">
    <property type="entry name" value="FLgD_Tudor"/>
</dbReference>
<name>A0A7V1N2F7_DESA2</name>
<organism evidence="8">
    <name type="scientific">Desulfofervidus auxilii</name>
    <dbReference type="NCBI Taxonomy" id="1621989"/>
    <lineage>
        <taxon>Bacteria</taxon>
        <taxon>Pseudomonadati</taxon>
        <taxon>Thermodesulfobacteriota</taxon>
        <taxon>Candidatus Desulfofervidia</taxon>
        <taxon>Candidatus Desulfofervidales</taxon>
        <taxon>Candidatus Desulfofervidaceae</taxon>
        <taxon>Candidatus Desulfofervidus</taxon>
    </lineage>
</organism>
<dbReference type="GO" id="GO:0044781">
    <property type="term" value="P:bacterial-type flagellum organization"/>
    <property type="evidence" value="ECO:0007669"/>
    <property type="project" value="UniProtKB-UniRule"/>
</dbReference>
<dbReference type="EMBL" id="DRKW01000096">
    <property type="protein sequence ID" value="HEB73926.1"/>
    <property type="molecule type" value="Genomic_DNA"/>
</dbReference>
<dbReference type="Pfam" id="PF13860">
    <property type="entry name" value="FlgD_ig"/>
    <property type="match status" value="1"/>
</dbReference>
<dbReference type="InterPro" id="IPR005648">
    <property type="entry name" value="FlgD"/>
</dbReference>
<dbReference type="Pfam" id="PF03963">
    <property type="entry name" value="FlgD"/>
    <property type="match status" value="1"/>
</dbReference>
<dbReference type="AlphaFoldDB" id="A0A7V1N2F7"/>
<sequence length="224" mass="25355">MAIQTLERVVKNEAPQNSTGAYSRLGKEEFLKLFMAQMQYQNPLEPLKGTEFTAQLAQFSQLEQMWNINENLKNNQLFLNSLNNAQAVNFIGKNIKAVGNSVYLKEGDSAFIYYKLKEDAAKVFVHIYDTNGNLVTTLELKNQKAGEQKLEWDGKDDKGNSLGSGQYSFEIEAYDADEKRIDVISYIQGEVTGVTYEKNIVYLLLGDQKIAISDVIEIKKNETL</sequence>
<proteinExistence type="inferred from homology"/>
<evidence type="ECO:0000256" key="3">
    <source>
        <dbReference type="ARBA" id="ARBA00022795"/>
    </source>
</evidence>
<evidence type="ECO:0000256" key="2">
    <source>
        <dbReference type="ARBA" id="ARBA00016013"/>
    </source>
</evidence>